<accession>A0ACC2K6S5</accession>
<protein>
    <submittedName>
        <fullName evidence="1">Uncharacterized protein</fullName>
    </submittedName>
</protein>
<dbReference type="Proteomes" id="UP001234297">
    <property type="component" value="Chromosome 12"/>
</dbReference>
<sequence>MASKDSSYQAGQMEGQAKMKKDQLKDQASSTAQSAKESCQQGQENASNFMQQTGEQMKGMAQGATDAVKNTLGMGGK</sequence>
<comment type="caution">
    <text evidence="1">The sequence shown here is derived from an EMBL/GenBank/DDBJ whole genome shotgun (WGS) entry which is preliminary data.</text>
</comment>
<keyword evidence="2" id="KW-1185">Reference proteome</keyword>
<proteinExistence type="predicted"/>
<dbReference type="EMBL" id="CM056820">
    <property type="protein sequence ID" value="KAJ8616839.1"/>
    <property type="molecule type" value="Genomic_DNA"/>
</dbReference>
<organism evidence="1 2">
    <name type="scientific">Persea americana</name>
    <name type="common">Avocado</name>
    <dbReference type="NCBI Taxonomy" id="3435"/>
    <lineage>
        <taxon>Eukaryota</taxon>
        <taxon>Viridiplantae</taxon>
        <taxon>Streptophyta</taxon>
        <taxon>Embryophyta</taxon>
        <taxon>Tracheophyta</taxon>
        <taxon>Spermatophyta</taxon>
        <taxon>Magnoliopsida</taxon>
        <taxon>Magnoliidae</taxon>
        <taxon>Laurales</taxon>
        <taxon>Lauraceae</taxon>
        <taxon>Persea</taxon>
    </lineage>
</organism>
<evidence type="ECO:0000313" key="2">
    <source>
        <dbReference type="Proteomes" id="UP001234297"/>
    </source>
</evidence>
<gene>
    <name evidence="1" type="ORF">MRB53_036211</name>
</gene>
<name>A0ACC2K6S5_PERAE</name>
<reference evidence="1 2" key="1">
    <citation type="journal article" date="2022" name="Hortic Res">
        <title>A haplotype resolved chromosomal level avocado genome allows analysis of novel avocado genes.</title>
        <authorList>
            <person name="Nath O."/>
            <person name="Fletcher S.J."/>
            <person name="Hayward A."/>
            <person name="Shaw L.M."/>
            <person name="Masouleh A.K."/>
            <person name="Furtado A."/>
            <person name="Henry R.J."/>
            <person name="Mitter N."/>
        </authorList>
    </citation>
    <scope>NUCLEOTIDE SEQUENCE [LARGE SCALE GENOMIC DNA]</scope>
    <source>
        <strain evidence="2">cv. Hass</strain>
    </source>
</reference>
<evidence type="ECO:0000313" key="1">
    <source>
        <dbReference type="EMBL" id="KAJ8616839.1"/>
    </source>
</evidence>